<dbReference type="InterPro" id="IPR000182">
    <property type="entry name" value="GNAT_dom"/>
</dbReference>
<dbReference type="CDD" id="cd04301">
    <property type="entry name" value="NAT_SF"/>
    <property type="match status" value="1"/>
</dbReference>
<reference evidence="2 3" key="1">
    <citation type="journal article" date="2018" name="New Phytol.">
        <title>Phylogenomics of Endogonaceae and evolution of mycorrhizas within Mucoromycota.</title>
        <authorList>
            <person name="Chang Y."/>
            <person name="Desiro A."/>
            <person name="Na H."/>
            <person name="Sandor L."/>
            <person name="Lipzen A."/>
            <person name="Clum A."/>
            <person name="Barry K."/>
            <person name="Grigoriev I.V."/>
            <person name="Martin F.M."/>
            <person name="Stajich J.E."/>
            <person name="Smith M.E."/>
            <person name="Bonito G."/>
            <person name="Spatafora J.W."/>
        </authorList>
    </citation>
    <scope>NUCLEOTIDE SEQUENCE [LARGE SCALE GENOMIC DNA]</scope>
    <source>
        <strain evidence="2 3">AD002</strain>
    </source>
</reference>
<dbReference type="Gene3D" id="3.40.630.30">
    <property type="match status" value="1"/>
</dbReference>
<dbReference type="Pfam" id="PF13527">
    <property type="entry name" value="Acetyltransf_9"/>
    <property type="match status" value="1"/>
</dbReference>
<dbReference type="GO" id="GO:0016747">
    <property type="term" value="F:acyltransferase activity, transferring groups other than amino-acyl groups"/>
    <property type="evidence" value="ECO:0007669"/>
    <property type="project" value="InterPro"/>
</dbReference>
<gene>
    <name evidence="2" type="ORF">BC938DRAFT_480616</name>
</gene>
<accession>A0A433QI42</accession>
<dbReference type="PROSITE" id="PS51186">
    <property type="entry name" value="GNAT"/>
    <property type="match status" value="1"/>
</dbReference>
<dbReference type="Proteomes" id="UP000274822">
    <property type="component" value="Unassembled WGS sequence"/>
</dbReference>
<comment type="caution">
    <text evidence="2">The sequence shown here is derived from an EMBL/GenBank/DDBJ whole genome shotgun (WGS) entry which is preliminary data.</text>
</comment>
<name>A0A433QI42_9FUNG</name>
<sequence>MDTQPTSQYLGDGLVMRWSTPADAPNISRCAGRVYNNSNSPTLNEVAMARTARLLRGDSPFMSPNDFAIIIDASQEDQPVVAFAGLWKHTIRYDGIACPVGRLEYVGTLEAYRNHGLSRKLIEFVHAWSAARGDLVQILTGIPWFYRQFGYEYGYDRGDIVSTLINAIPKLKDGDLETCFLREANLADVPTLIDLFNTDRNNSSLWLDMPSGFLEYLIVGHQHSRADLRLDHTHRVYVVMDLPLWRNAEGRIVGFVVASNQRQGGVLEITHVGFSEDLYIPDVIPSLLRAIHAAATSTAVQGNPGLTAIQWIIPASSRFRAALPPSLTVPSTTEHCNHTYFRVPDLVRFLCSVVPALDARLARSRVYKSYTGKLAISFYDRHVPGVFIAVDRGRVVAVEELARGLEGNARFPPLTFLQVLFGRRSVGELKHVFPDIEVASPEVEGLIGELFPSGRSEMATFFT</sequence>
<keyword evidence="2" id="KW-0012">Acyltransferase</keyword>
<organism evidence="2 3">
    <name type="scientific">Jimgerdemannia flammicorona</name>
    <dbReference type="NCBI Taxonomy" id="994334"/>
    <lineage>
        <taxon>Eukaryota</taxon>
        <taxon>Fungi</taxon>
        <taxon>Fungi incertae sedis</taxon>
        <taxon>Mucoromycota</taxon>
        <taxon>Mucoromycotina</taxon>
        <taxon>Endogonomycetes</taxon>
        <taxon>Endogonales</taxon>
        <taxon>Endogonaceae</taxon>
        <taxon>Jimgerdemannia</taxon>
    </lineage>
</organism>
<dbReference type="SUPFAM" id="SSF55729">
    <property type="entry name" value="Acyl-CoA N-acyltransferases (Nat)"/>
    <property type="match status" value="1"/>
</dbReference>
<protein>
    <submittedName>
        <fullName evidence="2">Acyl-CoA N-acyltransferase</fullName>
    </submittedName>
</protein>
<evidence type="ECO:0000313" key="2">
    <source>
        <dbReference type="EMBL" id="RUS29477.1"/>
    </source>
</evidence>
<dbReference type="EMBL" id="RBNJ01005117">
    <property type="protein sequence ID" value="RUS29477.1"/>
    <property type="molecule type" value="Genomic_DNA"/>
</dbReference>
<evidence type="ECO:0000259" key="1">
    <source>
        <dbReference type="PROSITE" id="PS51186"/>
    </source>
</evidence>
<keyword evidence="3" id="KW-1185">Reference proteome</keyword>
<evidence type="ECO:0000313" key="3">
    <source>
        <dbReference type="Proteomes" id="UP000274822"/>
    </source>
</evidence>
<feature type="domain" description="N-acetyltransferase" evidence="1">
    <location>
        <begin position="38"/>
        <end position="175"/>
    </location>
</feature>
<dbReference type="AlphaFoldDB" id="A0A433QI42"/>
<proteinExistence type="predicted"/>
<keyword evidence="2" id="KW-0808">Transferase</keyword>
<dbReference type="InterPro" id="IPR016181">
    <property type="entry name" value="Acyl_CoA_acyltransferase"/>
</dbReference>